<protein>
    <submittedName>
        <fullName evidence="2">Nucleotidyltransferase domain-containing protein</fullName>
    </submittedName>
</protein>
<proteinExistence type="predicted"/>
<keyword evidence="2" id="KW-0808">Transferase</keyword>
<accession>A0A6B1D9W4</accession>
<name>A0A6B1D9W4_9CHLR</name>
<feature type="domain" description="Polymerase beta nucleotidyltransferase" evidence="1">
    <location>
        <begin position="22"/>
        <end position="113"/>
    </location>
</feature>
<dbReference type="EMBL" id="VXMH01000096">
    <property type="protein sequence ID" value="MYC96781.1"/>
    <property type="molecule type" value="Genomic_DNA"/>
</dbReference>
<dbReference type="Gene3D" id="3.30.460.10">
    <property type="entry name" value="Beta Polymerase, domain 2"/>
    <property type="match status" value="1"/>
</dbReference>
<dbReference type="SUPFAM" id="SSF81301">
    <property type="entry name" value="Nucleotidyltransferase"/>
    <property type="match status" value="1"/>
</dbReference>
<dbReference type="InterPro" id="IPR043519">
    <property type="entry name" value="NT_sf"/>
</dbReference>
<gene>
    <name evidence="2" type="ORF">F4X14_17585</name>
</gene>
<sequence>MKIKASAMHEIVSNLRTIDPFRIVLFGSYALEMEESESDIDLLVILDSEDIPQTYEQRMQGRLRVRKILQAINKRVPIDLIVYTRGEYEFLPKHGSSFLREIENSGKTLYEKED</sequence>
<organism evidence="2">
    <name type="scientific">Caldilineaceae bacterium SB0661_bin_32</name>
    <dbReference type="NCBI Taxonomy" id="2605255"/>
    <lineage>
        <taxon>Bacteria</taxon>
        <taxon>Bacillati</taxon>
        <taxon>Chloroflexota</taxon>
        <taxon>Caldilineae</taxon>
        <taxon>Caldilineales</taxon>
        <taxon>Caldilineaceae</taxon>
    </lineage>
</organism>
<evidence type="ECO:0000259" key="1">
    <source>
        <dbReference type="Pfam" id="PF18765"/>
    </source>
</evidence>
<dbReference type="Pfam" id="PF18765">
    <property type="entry name" value="Polbeta"/>
    <property type="match status" value="1"/>
</dbReference>
<evidence type="ECO:0000313" key="2">
    <source>
        <dbReference type="EMBL" id="MYC96781.1"/>
    </source>
</evidence>
<dbReference type="GO" id="GO:0016740">
    <property type="term" value="F:transferase activity"/>
    <property type="evidence" value="ECO:0007669"/>
    <property type="project" value="UniProtKB-KW"/>
</dbReference>
<comment type="caution">
    <text evidence="2">The sequence shown here is derived from an EMBL/GenBank/DDBJ whole genome shotgun (WGS) entry which is preliminary data.</text>
</comment>
<dbReference type="CDD" id="cd05403">
    <property type="entry name" value="NT_KNTase_like"/>
    <property type="match status" value="1"/>
</dbReference>
<reference evidence="2" key="1">
    <citation type="submission" date="2019-09" db="EMBL/GenBank/DDBJ databases">
        <title>Characterisation of the sponge microbiome using genome-centric metagenomics.</title>
        <authorList>
            <person name="Engelberts J.P."/>
            <person name="Robbins S.J."/>
            <person name="De Goeij J.M."/>
            <person name="Aranda M."/>
            <person name="Bell S.C."/>
            <person name="Webster N.S."/>
        </authorList>
    </citation>
    <scope>NUCLEOTIDE SEQUENCE</scope>
    <source>
        <strain evidence="2">SB0661_bin_32</strain>
    </source>
</reference>
<dbReference type="InterPro" id="IPR041633">
    <property type="entry name" value="Polbeta"/>
</dbReference>
<dbReference type="AlphaFoldDB" id="A0A6B1D9W4"/>